<sequence length="117" mass="13507">MARADFINQLKALGFETQELSNSIVAIEYLVPIGKNKGKTVRLGFQVQDDFPMNCPAGLHFNAVNADNWKEPRQNVSDSPLGSGWRYWSRRFPDWNRTDRSVRTFLAHVRNILTRIE</sequence>
<keyword evidence="2" id="KW-1185">Reference proteome</keyword>
<dbReference type="RefSeq" id="WP_079687311.1">
    <property type="nucleotide sequence ID" value="NZ_FUZU01000002.1"/>
</dbReference>
<organism evidence="1 2">
    <name type="scientific">Ohtaekwangia koreensis</name>
    <dbReference type="NCBI Taxonomy" id="688867"/>
    <lineage>
        <taxon>Bacteria</taxon>
        <taxon>Pseudomonadati</taxon>
        <taxon>Bacteroidota</taxon>
        <taxon>Cytophagia</taxon>
        <taxon>Cytophagales</taxon>
        <taxon>Fulvivirgaceae</taxon>
        <taxon>Ohtaekwangia</taxon>
    </lineage>
</organism>
<reference evidence="1 2" key="1">
    <citation type="submission" date="2017-02" db="EMBL/GenBank/DDBJ databases">
        <authorList>
            <person name="Peterson S.W."/>
        </authorList>
    </citation>
    <scope>NUCLEOTIDE SEQUENCE [LARGE SCALE GENOMIC DNA]</scope>
    <source>
        <strain evidence="1 2">DSM 25262</strain>
    </source>
</reference>
<evidence type="ECO:0008006" key="3">
    <source>
        <dbReference type="Google" id="ProtNLM"/>
    </source>
</evidence>
<evidence type="ECO:0000313" key="2">
    <source>
        <dbReference type="Proteomes" id="UP000190961"/>
    </source>
</evidence>
<name>A0A1T5L916_9BACT</name>
<dbReference type="OrthoDB" id="1439226at2"/>
<gene>
    <name evidence="1" type="ORF">SAMN05660236_2728</name>
</gene>
<evidence type="ECO:0000313" key="1">
    <source>
        <dbReference type="EMBL" id="SKC72159.1"/>
    </source>
</evidence>
<proteinExistence type="predicted"/>
<dbReference type="STRING" id="688867.SAMN05660236_2728"/>
<dbReference type="AlphaFoldDB" id="A0A1T5L916"/>
<accession>A0A1T5L916</accession>
<dbReference type="Proteomes" id="UP000190961">
    <property type="component" value="Unassembled WGS sequence"/>
</dbReference>
<dbReference type="EMBL" id="FUZU01000002">
    <property type="protein sequence ID" value="SKC72159.1"/>
    <property type="molecule type" value="Genomic_DNA"/>
</dbReference>
<protein>
    <recommendedName>
        <fullName evidence="3">E2 family protein E</fullName>
    </recommendedName>
</protein>